<reference evidence="2" key="2">
    <citation type="submission" date="2015-01" db="EMBL/GenBank/DDBJ databases">
        <title>Evolutionary Origins and Diversification of the Mycorrhizal Mutualists.</title>
        <authorList>
            <consortium name="DOE Joint Genome Institute"/>
            <consortium name="Mycorrhizal Genomics Consortium"/>
            <person name="Kohler A."/>
            <person name="Kuo A."/>
            <person name="Nagy L.G."/>
            <person name="Floudas D."/>
            <person name="Copeland A."/>
            <person name="Barry K.W."/>
            <person name="Cichocki N."/>
            <person name="Veneault-Fourrey C."/>
            <person name="LaButti K."/>
            <person name="Lindquist E.A."/>
            <person name="Lipzen A."/>
            <person name="Lundell T."/>
            <person name="Morin E."/>
            <person name="Murat C."/>
            <person name="Riley R."/>
            <person name="Ohm R."/>
            <person name="Sun H."/>
            <person name="Tunlid A."/>
            <person name="Henrissat B."/>
            <person name="Grigoriev I.V."/>
            <person name="Hibbett D.S."/>
            <person name="Martin F."/>
        </authorList>
    </citation>
    <scope>NUCLEOTIDE SEQUENCE [LARGE SCALE GENOMIC DNA]</scope>
    <source>
        <strain evidence="2">Foug A</strain>
    </source>
</reference>
<accession>A0A0C3APV5</accession>
<protein>
    <submittedName>
        <fullName evidence="1">Uncharacterized protein</fullName>
    </submittedName>
</protein>
<dbReference type="EMBL" id="KN822014">
    <property type="protein sequence ID" value="KIM66997.1"/>
    <property type="molecule type" value="Genomic_DNA"/>
</dbReference>
<reference evidence="1 2" key="1">
    <citation type="submission" date="2014-04" db="EMBL/GenBank/DDBJ databases">
        <authorList>
            <consortium name="DOE Joint Genome Institute"/>
            <person name="Kuo A."/>
            <person name="Kohler A."/>
            <person name="Nagy L.G."/>
            <person name="Floudas D."/>
            <person name="Copeland A."/>
            <person name="Barry K.W."/>
            <person name="Cichocki N."/>
            <person name="Veneault-Fourrey C."/>
            <person name="LaButti K."/>
            <person name="Lindquist E.A."/>
            <person name="Lipzen A."/>
            <person name="Lundell T."/>
            <person name="Morin E."/>
            <person name="Murat C."/>
            <person name="Sun H."/>
            <person name="Tunlid A."/>
            <person name="Henrissat B."/>
            <person name="Grigoriev I.V."/>
            <person name="Hibbett D.S."/>
            <person name="Martin F."/>
            <person name="Nordberg H.P."/>
            <person name="Cantor M.N."/>
            <person name="Hua S.X."/>
        </authorList>
    </citation>
    <scope>NUCLEOTIDE SEQUENCE [LARGE SCALE GENOMIC DNA]</scope>
    <source>
        <strain evidence="1 2">Foug A</strain>
    </source>
</reference>
<keyword evidence="2" id="KW-1185">Reference proteome</keyword>
<organism evidence="1 2">
    <name type="scientific">Scleroderma citrinum Foug A</name>
    <dbReference type="NCBI Taxonomy" id="1036808"/>
    <lineage>
        <taxon>Eukaryota</taxon>
        <taxon>Fungi</taxon>
        <taxon>Dikarya</taxon>
        <taxon>Basidiomycota</taxon>
        <taxon>Agaricomycotina</taxon>
        <taxon>Agaricomycetes</taxon>
        <taxon>Agaricomycetidae</taxon>
        <taxon>Boletales</taxon>
        <taxon>Sclerodermatineae</taxon>
        <taxon>Sclerodermataceae</taxon>
        <taxon>Scleroderma</taxon>
    </lineage>
</organism>
<dbReference type="AlphaFoldDB" id="A0A0C3APV5"/>
<evidence type="ECO:0000313" key="1">
    <source>
        <dbReference type="EMBL" id="KIM66997.1"/>
    </source>
</evidence>
<sequence length="154" mass="17747">MGTVDVDESGWSIVRGCQFEMVLLPVVEEHHDLIIIVCVQGVRGHPDVVHVQSDDDMLPPVCCRVKRKYKKSTGLLSTPSRASARFLRYATQQRKWRANKLHLTLSKSKDVRLNAYEWVWQLCCPILRISYYKIDLLSRGIVKVGHHNIKNNTH</sequence>
<dbReference type="InParanoid" id="A0A0C3APV5"/>
<evidence type="ECO:0000313" key="2">
    <source>
        <dbReference type="Proteomes" id="UP000053989"/>
    </source>
</evidence>
<dbReference type="Proteomes" id="UP000053989">
    <property type="component" value="Unassembled WGS sequence"/>
</dbReference>
<dbReference type="HOGENOM" id="CLU_1705294_0_0_1"/>
<name>A0A0C3APV5_9AGAM</name>
<gene>
    <name evidence="1" type="ORF">SCLCIDRAFT_7586</name>
</gene>
<proteinExistence type="predicted"/>